<reference evidence="1" key="1">
    <citation type="submission" date="2021-08" db="EMBL/GenBank/DDBJ databases">
        <title>Novel anaerobic bacterium isolated from sea squirt in East Sea, Republic of Korea.</title>
        <authorList>
            <person name="Nguyen T.H."/>
            <person name="Li Z."/>
            <person name="Lee Y.-J."/>
            <person name="Ko J."/>
            <person name="Kim S.-G."/>
        </authorList>
    </citation>
    <scope>NUCLEOTIDE SEQUENCE</scope>
    <source>
        <strain evidence="1">KCTC 25031</strain>
    </source>
</reference>
<dbReference type="EMBL" id="CP081303">
    <property type="protein sequence ID" value="QZE15291.1"/>
    <property type="molecule type" value="Genomic_DNA"/>
</dbReference>
<organism evidence="1 2">
    <name type="scientific">Halosquirtibacter laminarini</name>
    <dbReference type="NCBI Taxonomy" id="3374600"/>
    <lineage>
        <taxon>Bacteria</taxon>
        <taxon>Pseudomonadati</taxon>
        <taxon>Bacteroidota</taxon>
        <taxon>Bacteroidia</taxon>
        <taxon>Marinilabiliales</taxon>
        <taxon>Prolixibacteraceae</taxon>
        <taxon>Halosquirtibacter</taxon>
    </lineage>
</organism>
<name>A0AC61NHZ0_9BACT</name>
<protein>
    <submittedName>
        <fullName evidence="1">DUF4382 domain-containing protein</fullName>
    </submittedName>
</protein>
<evidence type="ECO:0000313" key="2">
    <source>
        <dbReference type="Proteomes" id="UP000826212"/>
    </source>
</evidence>
<proteinExistence type="predicted"/>
<sequence length="272" mass="29059">MKKILLNVFALAVLSFGLFSCSDDSSSTNDATLNVRLTDAPADYDKVNIDVRDVEINVSEDQSGWSSVGNVNSGIYNLLEYTAGNDTLLTSGSLPAGTYNQIRLILGDNNSVVVDGQEYEMKVPSGSQSGLKLLVNQTLEAGVAYNAILDFDAARSVIETGNGNYKLKPTIKMFFEAQSGAIQGAVQEDALGVVYAIMGSDTVSTYLNQGKFLLRGVTPGSYEVVVEPSADSNYIKTVLTDNVLVELGHTAIVEQNELSVSESNGEAQTTEQ</sequence>
<dbReference type="Proteomes" id="UP000826212">
    <property type="component" value="Chromosome"/>
</dbReference>
<evidence type="ECO:0000313" key="1">
    <source>
        <dbReference type="EMBL" id="QZE15291.1"/>
    </source>
</evidence>
<keyword evidence="2" id="KW-1185">Reference proteome</keyword>
<accession>A0AC61NHZ0</accession>
<gene>
    <name evidence="1" type="ORF">K4L44_05510</name>
</gene>